<evidence type="ECO:0000256" key="2">
    <source>
        <dbReference type="ARBA" id="ARBA00023125"/>
    </source>
</evidence>
<evidence type="ECO:0008006" key="5">
    <source>
        <dbReference type="Google" id="ProtNLM"/>
    </source>
</evidence>
<proteinExistence type="predicted"/>
<accession>A0AA43QWV8</accession>
<dbReference type="EMBL" id="JAPFAR010000086">
    <property type="protein sequence ID" value="MDI3349667.1"/>
    <property type="molecule type" value="Genomic_DNA"/>
</dbReference>
<reference evidence="3" key="1">
    <citation type="submission" date="2022-11" db="EMBL/GenBank/DDBJ databases">
        <title>Draft genome of Mycoplasma arginini isolated from fly.</title>
        <authorList>
            <person name="Severgnini M."/>
            <person name="Gioia G."/>
            <person name="Cremonesi P."/>
            <person name="Moroni P."/>
            <person name="Addis M.F."/>
            <person name="Castiglioni B."/>
        </authorList>
    </citation>
    <scope>NUCLEOTIDE SEQUENCE</scope>
    <source>
        <strain evidence="3">QMP CG1-1632</strain>
    </source>
</reference>
<organism evidence="3 4">
    <name type="scientific">Mycoplasmopsis arginini</name>
    <name type="common">Mycoplasma arginini</name>
    <dbReference type="NCBI Taxonomy" id="2094"/>
    <lineage>
        <taxon>Bacteria</taxon>
        <taxon>Bacillati</taxon>
        <taxon>Mycoplasmatota</taxon>
        <taxon>Mycoplasmoidales</taxon>
        <taxon>Metamycoplasmataceae</taxon>
        <taxon>Mycoplasmopsis</taxon>
    </lineage>
</organism>
<evidence type="ECO:0000313" key="3">
    <source>
        <dbReference type="EMBL" id="MDI3349667.1"/>
    </source>
</evidence>
<protein>
    <recommendedName>
        <fullName evidence="5">Type I restriction modification DNA specificity domain-containing protein</fullName>
    </recommendedName>
</protein>
<keyword evidence="1" id="KW-0680">Restriction system</keyword>
<dbReference type="RefSeq" id="WP_282459138.1">
    <property type="nucleotide sequence ID" value="NZ_JAPFAR010000086.1"/>
</dbReference>
<dbReference type="AlphaFoldDB" id="A0AA43QWV8"/>
<dbReference type="GO" id="GO:0009307">
    <property type="term" value="P:DNA restriction-modification system"/>
    <property type="evidence" value="ECO:0007669"/>
    <property type="project" value="UniProtKB-KW"/>
</dbReference>
<dbReference type="Proteomes" id="UP001162175">
    <property type="component" value="Unassembled WGS sequence"/>
</dbReference>
<evidence type="ECO:0000256" key="1">
    <source>
        <dbReference type="ARBA" id="ARBA00022747"/>
    </source>
</evidence>
<dbReference type="InterPro" id="IPR044946">
    <property type="entry name" value="Restrct_endonuc_typeI_TRD_sf"/>
</dbReference>
<keyword evidence="2" id="KW-0238">DNA-binding</keyword>
<gene>
    <name evidence="3" type="ORF">DCBHLPFO_00246</name>
</gene>
<dbReference type="GO" id="GO:0003677">
    <property type="term" value="F:DNA binding"/>
    <property type="evidence" value="ECO:0007669"/>
    <property type="project" value="UniProtKB-KW"/>
</dbReference>
<name>A0AA43QWV8_MYCAR</name>
<comment type="caution">
    <text evidence="3">The sequence shown here is derived from an EMBL/GenBank/DDBJ whole genome shotgun (WGS) entry which is preliminary data.</text>
</comment>
<sequence length="156" mass="17895">MLGNCCEIKTGKLNVEASSINGKYPFFTCGKDGLLIDDYAFDCKAIIVAGNGEISCKYYEGKFNAYQRTYVLSPTKYFYLFQKACEFGINDLIINSQGSVIKFIMKRMLEVISIPLNNETITTNQKLASLYDLMFKYKKMNNKLKQIKQNLLSKYF</sequence>
<dbReference type="SUPFAM" id="SSF116734">
    <property type="entry name" value="DNA methylase specificity domain"/>
    <property type="match status" value="1"/>
</dbReference>
<evidence type="ECO:0000313" key="4">
    <source>
        <dbReference type="Proteomes" id="UP001162175"/>
    </source>
</evidence>
<dbReference type="Gene3D" id="3.90.220.20">
    <property type="entry name" value="DNA methylase specificity domains"/>
    <property type="match status" value="1"/>
</dbReference>